<dbReference type="GO" id="GO:0005524">
    <property type="term" value="F:ATP binding"/>
    <property type="evidence" value="ECO:0007669"/>
    <property type="project" value="UniProtKB-KW"/>
</dbReference>
<dbReference type="InterPro" id="IPR003593">
    <property type="entry name" value="AAA+_ATPase"/>
</dbReference>
<dbReference type="PROSITE" id="PS50893">
    <property type="entry name" value="ABC_TRANSPORTER_2"/>
    <property type="match status" value="1"/>
</dbReference>
<gene>
    <name evidence="6" type="ORF">FLSS-20_0031</name>
</gene>
<keyword evidence="4 6" id="KW-0067">ATP-binding</keyword>
<dbReference type="InterPro" id="IPR003439">
    <property type="entry name" value="ABC_transporter-like_ATP-bd"/>
</dbReference>
<comment type="similarity">
    <text evidence="1">Belongs to the ABC transporter superfamily.</text>
</comment>
<dbReference type="InterPro" id="IPR027417">
    <property type="entry name" value="P-loop_NTPase"/>
</dbReference>
<evidence type="ECO:0000256" key="4">
    <source>
        <dbReference type="ARBA" id="ARBA00022840"/>
    </source>
</evidence>
<dbReference type="GO" id="GO:0016887">
    <property type="term" value="F:ATP hydrolysis activity"/>
    <property type="evidence" value="ECO:0007669"/>
    <property type="project" value="InterPro"/>
</dbReference>
<evidence type="ECO:0000256" key="3">
    <source>
        <dbReference type="ARBA" id="ARBA00022741"/>
    </source>
</evidence>
<dbReference type="Pfam" id="PF00005">
    <property type="entry name" value="ABC_tran"/>
    <property type="match status" value="1"/>
</dbReference>
<dbReference type="PROSITE" id="PS00211">
    <property type="entry name" value="ABC_TRANSPORTER_1"/>
    <property type="match status" value="1"/>
</dbReference>
<evidence type="ECO:0000313" key="6">
    <source>
        <dbReference type="EMBL" id="AGF93230.1"/>
    </source>
</evidence>
<accession>M1PQ13</accession>
<dbReference type="SMART" id="SM00382">
    <property type="entry name" value="AAA"/>
    <property type="match status" value="1"/>
</dbReference>
<evidence type="ECO:0000259" key="5">
    <source>
        <dbReference type="PROSITE" id="PS50893"/>
    </source>
</evidence>
<name>M1PQ13_9ZZZZ</name>
<keyword evidence="2" id="KW-0813">Transport</keyword>
<proteinExistence type="inferred from homology"/>
<dbReference type="EMBL" id="JX684085">
    <property type="protein sequence ID" value="AGF93230.1"/>
    <property type="molecule type" value="Genomic_DNA"/>
</dbReference>
<dbReference type="AlphaFoldDB" id="M1PQ13"/>
<dbReference type="Gene3D" id="3.40.50.300">
    <property type="entry name" value="P-loop containing nucleotide triphosphate hydrolases"/>
    <property type="match status" value="1"/>
</dbReference>
<dbReference type="PANTHER" id="PTHR42711">
    <property type="entry name" value="ABC TRANSPORTER ATP-BINDING PROTEIN"/>
    <property type="match status" value="1"/>
</dbReference>
<evidence type="ECO:0000256" key="2">
    <source>
        <dbReference type="ARBA" id="ARBA00022448"/>
    </source>
</evidence>
<protein>
    <submittedName>
        <fullName evidence="6">ABC transporter, ATP-binding protein</fullName>
    </submittedName>
</protein>
<dbReference type="SUPFAM" id="SSF52540">
    <property type="entry name" value="P-loop containing nucleoside triphosphate hydrolases"/>
    <property type="match status" value="1"/>
</dbReference>
<evidence type="ECO:0000256" key="1">
    <source>
        <dbReference type="ARBA" id="ARBA00005417"/>
    </source>
</evidence>
<feature type="domain" description="ABC transporter" evidence="5">
    <location>
        <begin position="7"/>
        <end position="241"/>
    </location>
</feature>
<organism evidence="6">
    <name type="scientific">uncultured organism</name>
    <dbReference type="NCBI Taxonomy" id="155900"/>
    <lineage>
        <taxon>unclassified sequences</taxon>
        <taxon>environmental samples</taxon>
    </lineage>
</organism>
<dbReference type="InterPro" id="IPR050763">
    <property type="entry name" value="ABC_transporter_ATP-binding"/>
</dbReference>
<reference evidence="6" key="1">
    <citation type="journal article" date="2013" name="Syst. Appl. Microbiol.">
        <title>New insights into the archaeal diversity of a hypersaline microbial mat obtained by a metagenomic approach.</title>
        <authorList>
            <person name="Lopez-Lopez A."/>
            <person name="Richter M."/>
            <person name="Pena A."/>
            <person name="Tamames J."/>
            <person name="Rossello-Mora R."/>
        </authorList>
    </citation>
    <scope>NUCLEOTIDE SEQUENCE</scope>
</reference>
<sequence>MTKRKVLEVNNLNLELNKTKILKDFSFDLNEGEVFAVIGPNGCGKSSLAYTLMGLNGYEEKSGEIKLNGEKINGLATNKIAQKGMTLAWQEPARYEGVTVRKFLSLGLESKGKEVNEKELAEALEEVAIVPSKYLDRKIDDTLSGGERKRIELASILLMDPDVVILDEPDSGVDVVALNNISQVIDDFREKGTGVILITHNEEMLQMADRSVLVCNGEILKRGEPEDISRYFKFECVPCEDENYQEHLEVSSLG</sequence>
<keyword evidence="3" id="KW-0547">Nucleotide-binding</keyword>
<dbReference type="PANTHER" id="PTHR42711:SF5">
    <property type="entry name" value="ABC TRANSPORTER ATP-BINDING PROTEIN NATA"/>
    <property type="match status" value="1"/>
</dbReference>
<dbReference type="InterPro" id="IPR017871">
    <property type="entry name" value="ABC_transporter-like_CS"/>
</dbReference>